<sequence length="219" mass="24721">MKTNATVRLTVLLSVLIGTGTMGAYFAYQAGSQALKGVNQLNTNPSKKLVDNSNTFTQPTQFKPIDEKTVLSKVYDYTNQKKELVNFHKNESQDDKTQNIHNKTSKSLPLQVTDREVILEIKEVLNEGEAMLLKINLQNKGTDKIKFLYSSLEIRDDKNYSLGATIKGLPEVLPPKSNIFRGEIRIPHFSIKKSRTLSLSLTNYPDRKLKLNINNIPVI</sequence>
<dbReference type="KEGG" id="cyu:UCYN_09740"/>
<dbReference type="OrthoDB" id="467587at2"/>
<gene>
    <name evidence="1" type="ordered locus">UCYN_09740</name>
</gene>
<name>D3EQA1_ATETH</name>
<evidence type="ECO:0000313" key="1">
    <source>
        <dbReference type="EMBL" id="ADB95651.1"/>
    </source>
</evidence>
<dbReference type="Proteomes" id="UP000001405">
    <property type="component" value="Chromosome"/>
</dbReference>
<organism evidence="2">
    <name type="scientific">Atelocyanobacterium thalassa (isolate ALOHA)</name>
    <dbReference type="NCBI Taxonomy" id="1453429"/>
    <lineage>
        <taxon>Bacteria</taxon>
        <taxon>Bacillati</taxon>
        <taxon>Cyanobacteriota</taxon>
        <taxon>Cyanophyceae</taxon>
        <taxon>Oscillatoriophycideae</taxon>
        <taxon>Chroococcales</taxon>
        <taxon>Aphanothecaceae</taxon>
        <taxon>Candidatus Atelocyanobacterium</taxon>
        <taxon>Candidatus Atelocyanobacterium thalassae</taxon>
    </lineage>
</organism>
<evidence type="ECO:0000313" key="2">
    <source>
        <dbReference type="Proteomes" id="UP000001405"/>
    </source>
</evidence>
<keyword evidence="2" id="KW-1185">Reference proteome</keyword>
<dbReference type="STRING" id="1453429.UCYN_09740"/>
<dbReference type="EMBL" id="CP001842">
    <property type="protein sequence ID" value="ADB95651.1"/>
    <property type="molecule type" value="Genomic_DNA"/>
</dbReference>
<protein>
    <submittedName>
        <fullName evidence="1">Uncharacterized protein</fullName>
    </submittedName>
</protein>
<accession>D3EQA1</accession>
<dbReference type="HOGENOM" id="CLU_107612_0_0_3"/>
<proteinExistence type="predicted"/>
<reference evidence="1 2" key="1">
    <citation type="journal article" date="2010" name="Nature">
        <title>Metabolic streamlining in an open-ocean nitrogen-fixing cyanobacterium.</title>
        <authorList>
            <person name="Tripp H.J."/>
            <person name="Bench S.R."/>
            <person name="Turk K.A."/>
            <person name="Foster R.A."/>
            <person name="Desany B.A."/>
            <person name="Niazi F."/>
            <person name="Affourtit J.P."/>
            <person name="Zehr J.P."/>
        </authorList>
    </citation>
    <scope>NUCLEOTIDE SEQUENCE [LARGE SCALE GENOMIC DNA]</scope>
    <source>
        <strain evidence="2">ALOHA</strain>
    </source>
</reference>
<dbReference type="AlphaFoldDB" id="D3EQA1"/>
<dbReference type="RefSeq" id="WP_012954338.1">
    <property type="nucleotide sequence ID" value="NC_013771.1"/>
</dbReference>